<name>A0A2C6B192_FUSNP</name>
<dbReference type="Proteomes" id="UP000224507">
    <property type="component" value="Unassembled WGS sequence"/>
</dbReference>
<dbReference type="PANTHER" id="PTHR47307">
    <property type="entry name" value="GLUTATHIONE-REGULATED POTASSIUM-EFFLUX SYSTEM ANCILLARY PROTEIN KEFG"/>
    <property type="match status" value="1"/>
</dbReference>
<organism evidence="3 4">
    <name type="scientific">Fusobacterium nucleatum subsp. polymorphum</name>
    <name type="common">Fusobacterium polymorphum</name>
    <dbReference type="NCBI Taxonomy" id="76857"/>
    <lineage>
        <taxon>Bacteria</taxon>
        <taxon>Fusobacteriati</taxon>
        <taxon>Fusobacteriota</taxon>
        <taxon>Fusobacteriia</taxon>
        <taxon>Fusobacteriales</taxon>
        <taxon>Fusobacteriaceae</taxon>
        <taxon>Fusobacterium</taxon>
    </lineage>
</organism>
<dbReference type="InterPro" id="IPR029039">
    <property type="entry name" value="Flavoprotein-like_sf"/>
</dbReference>
<dbReference type="PANTHER" id="PTHR47307:SF1">
    <property type="entry name" value="GLUTATHIONE-REGULATED POTASSIUM-EFFLUX SYSTEM ANCILLARY PROTEIN KEFG"/>
    <property type="match status" value="1"/>
</dbReference>
<evidence type="ECO:0000259" key="2">
    <source>
        <dbReference type="Pfam" id="PF02525"/>
    </source>
</evidence>
<gene>
    <name evidence="3" type="ORF">CBG56_01260</name>
</gene>
<dbReference type="GO" id="GO:0010181">
    <property type="term" value="F:FMN binding"/>
    <property type="evidence" value="ECO:0007669"/>
    <property type="project" value="TreeGrafter"/>
</dbReference>
<comment type="caution">
    <text evidence="3">The sequence shown here is derived from an EMBL/GenBank/DDBJ whole genome shotgun (WGS) entry which is preliminary data.</text>
</comment>
<dbReference type="GO" id="GO:0009055">
    <property type="term" value="F:electron transfer activity"/>
    <property type="evidence" value="ECO:0007669"/>
    <property type="project" value="TreeGrafter"/>
</dbReference>
<accession>A0A2C6B192</accession>
<dbReference type="AlphaFoldDB" id="A0A2C6B192"/>
<dbReference type="InterPro" id="IPR046980">
    <property type="entry name" value="KefG/KefF"/>
</dbReference>
<dbReference type="GO" id="GO:0003955">
    <property type="term" value="F:NAD(P)H dehydrogenase (quinone) activity"/>
    <property type="evidence" value="ECO:0007669"/>
    <property type="project" value="TreeGrafter"/>
</dbReference>
<dbReference type="SUPFAM" id="SSF52218">
    <property type="entry name" value="Flavoproteins"/>
    <property type="match status" value="1"/>
</dbReference>
<reference evidence="3 4" key="1">
    <citation type="submission" date="2017-06" db="EMBL/GenBank/DDBJ databases">
        <title>Draft genome sequence of Fusobacterium nucleatum subsp. polymorphum KCOM 1274 (=ChDC F309).</title>
        <authorList>
            <person name="Kook J.-K."/>
            <person name="Park S.-N."/>
            <person name="Lim Y.K."/>
            <person name="Roh H."/>
        </authorList>
    </citation>
    <scope>NUCLEOTIDE SEQUENCE [LARGE SCALE GENOMIC DNA]</scope>
    <source>
        <strain evidence="4">KCOM 1274 (ChDC F309)</strain>
    </source>
</reference>
<feature type="domain" description="Flavodoxin-like fold" evidence="2">
    <location>
        <begin position="5"/>
        <end position="173"/>
    </location>
</feature>
<sequence length="180" mass="21095">MEVFMKTLIVVAHPNLKDSKVNRAWIKEAEKYPDKFTIHNLYEVYPNELIDNIEEEQKLIEEHDSLILQFPIYWFNCPPLMKKWLDEVFTDGWAYGKNGNNLENRNIGLAVTAGISENNYSESGKYKHSLKEILLPFEITFNYCSANYKGFNAFYSAEFEASDERIKESIPQYINFLNSI</sequence>
<dbReference type="Gene3D" id="3.40.50.360">
    <property type="match status" value="1"/>
</dbReference>
<dbReference type="InterPro" id="IPR003680">
    <property type="entry name" value="Flavodoxin_fold"/>
</dbReference>
<dbReference type="EMBL" id="NIRO01000001">
    <property type="protein sequence ID" value="PHI17890.1"/>
    <property type="molecule type" value="Genomic_DNA"/>
</dbReference>
<evidence type="ECO:0000313" key="3">
    <source>
        <dbReference type="EMBL" id="PHI17890.1"/>
    </source>
</evidence>
<evidence type="ECO:0000256" key="1">
    <source>
        <dbReference type="ARBA" id="ARBA00023002"/>
    </source>
</evidence>
<protein>
    <submittedName>
        <fullName evidence="3">NAD(P)H oxidoreductase</fullName>
    </submittedName>
</protein>
<keyword evidence="1" id="KW-0560">Oxidoreductase</keyword>
<proteinExistence type="predicted"/>
<evidence type="ECO:0000313" key="4">
    <source>
        <dbReference type="Proteomes" id="UP000224507"/>
    </source>
</evidence>
<dbReference type="Pfam" id="PF02525">
    <property type="entry name" value="Flavodoxin_2"/>
    <property type="match status" value="1"/>
</dbReference>